<feature type="transmembrane region" description="Helical" evidence="1">
    <location>
        <begin position="195"/>
        <end position="213"/>
    </location>
</feature>
<feature type="transmembrane region" description="Helical" evidence="1">
    <location>
        <begin position="89"/>
        <end position="108"/>
    </location>
</feature>
<feature type="transmembrane region" description="Helical" evidence="1">
    <location>
        <begin position="24"/>
        <end position="44"/>
    </location>
</feature>
<keyword evidence="1" id="KW-0812">Transmembrane</keyword>
<feature type="transmembrane region" description="Helical" evidence="1">
    <location>
        <begin position="462"/>
        <end position="482"/>
    </location>
</feature>
<evidence type="ECO:0000313" key="2">
    <source>
        <dbReference type="EMBL" id="GAC82888.1"/>
    </source>
</evidence>
<evidence type="ECO:0000256" key="1">
    <source>
        <dbReference type="SAM" id="Phobius"/>
    </source>
</evidence>
<dbReference type="RefSeq" id="WP_006899124.1">
    <property type="nucleotide sequence ID" value="NZ_BAOQ01000006.1"/>
</dbReference>
<feature type="transmembrane region" description="Helical" evidence="1">
    <location>
        <begin position="240"/>
        <end position="260"/>
    </location>
</feature>
<sequence>MSGIRSVDVIGFRTLLRFHLRRELVALICWVGGTAALIGVQSVASQSFYDTPEELAALRETIGANPAVLAFAGPVELLENIGGEIVFEVFGYAAVVVALMSMLLVGRLTRTDEETGRTELIRSARVGRAAPVATALALAGVANLAVAVAVAVTAIATGLPVGGSVLTGVALAGVGCVFAAFTALAAQVFDNPRSVYGATTAALGLAYLLRAVGDVGNGVASWISPIGWAQRTLPYAGDRWWPLVLPLVATAVTVVAAGFVSEHRDFGAGLLGDRPGRAGASRFLRSTTGLAWRLHRGSILAWTVGVLVLAAAYGSFADAVVEFVAENPDIAAFLPGGAADAVNSYLALTLTITALLAAAHGVNGALRARREETSDRVELVVAARTDRLAWFAGHVAMAVGGATVVMLIGAAGEGLAHALASDDPGLIPRLVAASTVYLPGIWLMVGVAVAGMGLLPRLAAALAWTYVAYCVVTEVLGESFRLPDRMLLASPFRHLPQAPLDAVTPGGIIVVTLCAVIALAAGFVGLSRRDLG</sequence>
<feature type="transmembrane region" description="Helical" evidence="1">
    <location>
        <begin position="430"/>
        <end position="455"/>
    </location>
</feature>
<dbReference type="Proteomes" id="UP000035021">
    <property type="component" value="Unassembled WGS sequence"/>
</dbReference>
<proteinExistence type="predicted"/>
<keyword evidence="1" id="KW-0472">Membrane</keyword>
<feature type="transmembrane region" description="Helical" evidence="1">
    <location>
        <begin position="387"/>
        <end position="410"/>
    </location>
</feature>
<feature type="transmembrane region" description="Helical" evidence="1">
    <location>
        <begin position="161"/>
        <end position="183"/>
    </location>
</feature>
<reference evidence="2 3" key="1">
    <citation type="submission" date="2013-02" db="EMBL/GenBank/DDBJ databases">
        <title>Whole genome shotgun sequence of Gordonia paraffinivorans NBRC 108238.</title>
        <authorList>
            <person name="Isaki-Nakamura S."/>
            <person name="Hosoyama A."/>
            <person name="Tsuchikane K."/>
            <person name="Ando Y."/>
            <person name="Baba S."/>
            <person name="Ohji S."/>
            <person name="Hamada M."/>
            <person name="Tamura T."/>
            <person name="Yamazoe A."/>
            <person name="Yamazaki S."/>
            <person name="Fujita N."/>
        </authorList>
    </citation>
    <scope>NUCLEOTIDE SEQUENCE [LARGE SCALE GENOMIC DNA]</scope>
    <source>
        <strain evidence="2 3">NBRC 108238</strain>
    </source>
</reference>
<protein>
    <submittedName>
        <fullName evidence="2">ABC transporter permease protein</fullName>
    </submittedName>
</protein>
<feature type="transmembrane region" description="Helical" evidence="1">
    <location>
        <begin position="345"/>
        <end position="366"/>
    </location>
</feature>
<keyword evidence="3" id="KW-1185">Reference proteome</keyword>
<keyword evidence="1" id="KW-1133">Transmembrane helix</keyword>
<feature type="transmembrane region" description="Helical" evidence="1">
    <location>
        <begin position="502"/>
        <end position="526"/>
    </location>
</feature>
<evidence type="ECO:0000313" key="3">
    <source>
        <dbReference type="Proteomes" id="UP000035021"/>
    </source>
</evidence>
<dbReference type="EMBL" id="BAOQ01000006">
    <property type="protein sequence ID" value="GAC82888.1"/>
    <property type="molecule type" value="Genomic_DNA"/>
</dbReference>
<comment type="caution">
    <text evidence="2">The sequence shown here is derived from an EMBL/GenBank/DDBJ whole genome shotgun (WGS) entry which is preliminary data.</text>
</comment>
<name>A0ABQ0IH13_9ACTN</name>
<accession>A0ABQ0IH13</accession>
<organism evidence="2 3">
    <name type="scientific">Gordonia paraffinivorans NBRC 108238</name>
    <dbReference type="NCBI Taxonomy" id="1223543"/>
    <lineage>
        <taxon>Bacteria</taxon>
        <taxon>Bacillati</taxon>
        <taxon>Actinomycetota</taxon>
        <taxon>Actinomycetes</taxon>
        <taxon>Mycobacteriales</taxon>
        <taxon>Gordoniaceae</taxon>
        <taxon>Gordonia</taxon>
    </lineage>
</organism>
<gene>
    <name evidence="2" type="ORF">GP2_006_00430</name>
</gene>
<feature type="transmembrane region" description="Helical" evidence="1">
    <location>
        <begin position="299"/>
        <end position="325"/>
    </location>
</feature>
<feature type="transmembrane region" description="Helical" evidence="1">
    <location>
        <begin position="129"/>
        <end position="155"/>
    </location>
</feature>